<evidence type="ECO:0000313" key="2">
    <source>
        <dbReference type="EMBL" id="KAG0148961.1"/>
    </source>
</evidence>
<evidence type="ECO:0000256" key="1">
    <source>
        <dbReference type="SAM" id="MobiDB-lite"/>
    </source>
</evidence>
<feature type="compositionally biased region" description="Low complexity" evidence="1">
    <location>
        <begin position="206"/>
        <end position="220"/>
    </location>
</feature>
<feature type="region of interest" description="Disordered" evidence="1">
    <location>
        <begin position="191"/>
        <end position="220"/>
    </location>
</feature>
<keyword evidence="3" id="KW-1185">Reference proteome</keyword>
<proteinExistence type="predicted"/>
<gene>
    <name evidence="2" type="ORF">CROQUDRAFT_105484</name>
</gene>
<protein>
    <submittedName>
        <fullName evidence="2">Uncharacterized protein</fullName>
    </submittedName>
</protein>
<reference evidence="2" key="1">
    <citation type="submission" date="2013-11" db="EMBL/GenBank/DDBJ databases">
        <title>Genome sequence of the fusiform rust pathogen reveals effectors for host alternation and coevolution with pine.</title>
        <authorList>
            <consortium name="DOE Joint Genome Institute"/>
            <person name="Smith K."/>
            <person name="Pendleton A."/>
            <person name="Kubisiak T."/>
            <person name="Anderson C."/>
            <person name="Salamov A."/>
            <person name="Aerts A."/>
            <person name="Riley R."/>
            <person name="Clum A."/>
            <person name="Lindquist E."/>
            <person name="Ence D."/>
            <person name="Campbell M."/>
            <person name="Kronenberg Z."/>
            <person name="Feau N."/>
            <person name="Dhillon B."/>
            <person name="Hamelin R."/>
            <person name="Burleigh J."/>
            <person name="Smith J."/>
            <person name="Yandell M."/>
            <person name="Nelson C."/>
            <person name="Grigoriev I."/>
            <person name="Davis J."/>
        </authorList>
    </citation>
    <scope>NUCLEOTIDE SEQUENCE</scope>
    <source>
        <strain evidence="2">G11</strain>
    </source>
</reference>
<sequence length="394" mass="45174">MQSGLLKYYDTGKELDDRRASGAYVPDDYRYSDQSGYDSQECDHFLEDLYTIDEIANEEEEEGEEAEKVEALVVQHESPNQQRLLDQKTPDKVDWIDHSLQQLLHMRSTLKSQHIFNTTKRAELNEISASLERARSLLQIFSHTLSSGTQVVQMKSETLSNRPTSTLQDRRRTNNSQGMISTLPRLVIHSSKQLNRNPSFKTDLKSPSTVNNSNRSSSVSENVYTLSSKYSFPKLPSFASRSTLTLSTSQSDINELKTSPIESTLRISKPTLAIEILSHPDVYPHDVSRWSSTSEGTHENYNSNQIQTSQSVELLLPSIQNKTNHDYPFELGWDKLEDLFSQFKISGHIPSDVLMNPSKMRWLRFKLTKTKHNPSKKHHSDRINRLMLRLARLC</sequence>
<dbReference type="EMBL" id="MU167232">
    <property type="protein sequence ID" value="KAG0148961.1"/>
    <property type="molecule type" value="Genomic_DNA"/>
</dbReference>
<dbReference type="AlphaFoldDB" id="A0A9P6NKZ4"/>
<name>A0A9P6NKZ4_9BASI</name>
<evidence type="ECO:0000313" key="3">
    <source>
        <dbReference type="Proteomes" id="UP000886653"/>
    </source>
</evidence>
<dbReference type="Proteomes" id="UP000886653">
    <property type="component" value="Unassembled WGS sequence"/>
</dbReference>
<accession>A0A9P6NKZ4</accession>
<comment type="caution">
    <text evidence="2">The sequence shown here is derived from an EMBL/GenBank/DDBJ whole genome shotgun (WGS) entry which is preliminary data.</text>
</comment>
<feature type="compositionally biased region" description="Polar residues" evidence="1">
    <location>
        <begin position="191"/>
        <end position="200"/>
    </location>
</feature>
<organism evidence="2 3">
    <name type="scientific">Cronartium quercuum f. sp. fusiforme G11</name>
    <dbReference type="NCBI Taxonomy" id="708437"/>
    <lineage>
        <taxon>Eukaryota</taxon>
        <taxon>Fungi</taxon>
        <taxon>Dikarya</taxon>
        <taxon>Basidiomycota</taxon>
        <taxon>Pucciniomycotina</taxon>
        <taxon>Pucciniomycetes</taxon>
        <taxon>Pucciniales</taxon>
        <taxon>Coleosporiaceae</taxon>
        <taxon>Cronartium</taxon>
    </lineage>
</organism>